<evidence type="ECO:0000313" key="2">
    <source>
        <dbReference type="Proteomes" id="UP000046395"/>
    </source>
</evidence>
<feature type="region of interest" description="Disordered" evidence="1">
    <location>
        <begin position="49"/>
        <end position="102"/>
    </location>
</feature>
<feature type="compositionally biased region" description="Basic and acidic residues" evidence="1">
    <location>
        <begin position="70"/>
        <end position="96"/>
    </location>
</feature>
<evidence type="ECO:0000313" key="3">
    <source>
        <dbReference type="WBParaSite" id="TMUE_2000009281.1"/>
    </source>
</evidence>
<dbReference type="AlphaFoldDB" id="A0A5S6QPL7"/>
<evidence type="ECO:0000256" key="1">
    <source>
        <dbReference type="SAM" id="MobiDB-lite"/>
    </source>
</evidence>
<name>A0A5S6QPL7_TRIMR</name>
<dbReference type="InterPro" id="IPR028271">
    <property type="entry name" value="RAMAC"/>
</dbReference>
<dbReference type="GO" id="GO:0003723">
    <property type="term" value="F:RNA binding"/>
    <property type="evidence" value="ECO:0007669"/>
    <property type="project" value="InterPro"/>
</dbReference>
<dbReference type="GO" id="GO:0106005">
    <property type="term" value="P:RNA 5'-cap (guanine-N7)-methylation"/>
    <property type="evidence" value="ECO:0007669"/>
    <property type="project" value="InterPro"/>
</dbReference>
<dbReference type="Pfam" id="PF15320">
    <property type="entry name" value="RAM"/>
    <property type="match status" value="1"/>
</dbReference>
<dbReference type="WBParaSite" id="TMUE_2000009281.1">
    <property type="protein sequence ID" value="TMUE_2000009281.1"/>
    <property type="gene ID" value="WBGene00287199"/>
</dbReference>
<dbReference type="Proteomes" id="UP000046395">
    <property type="component" value="Unassembled WGS sequence"/>
</dbReference>
<organism evidence="2 3">
    <name type="scientific">Trichuris muris</name>
    <name type="common">Mouse whipworm</name>
    <dbReference type="NCBI Taxonomy" id="70415"/>
    <lineage>
        <taxon>Eukaryota</taxon>
        <taxon>Metazoa</taxon>
        <taxon>Ecdysozoa</taxon>
        <taxon>Nematoda</taxon>
        <taxon>Enoplea</taxon>
        <taxon>Dorylaimia</taxon>
        <taxon>Trichinellida</taxon>
        <taxon>Trichuridae</taxon>
        <taxon>Trichuris</taxon>
    </lineage>
</organism>
<reference evidence="3" key="1">
    <citation type="submission" date="2019-12" db="UniProtKB">
        <authorList>
            <consortium name="WormBaseParasite"/>
        </authorList>
    </citation>
    <scope>IDENTIFICATION</scope>
</reference>
<protein>
    <submittedName>
        <fullName evidence="3">Uncharacterized protein</fullName>
    </submittedName>
</protein>
<accession>A0A5S6QPL7</accession>
<sequence>MSETGQADVDAAVSYDDLFKQRYTSEDPDYVAAGFTPAPVIYPWFSESTRRYHSPPRPEFRRDVRKWRRRSPELVEPAKRRRSEEHPAFSEDDHSAARSSAH</sequence>
<dbReference type="GO" id="GO:0031533">
    <property type="term" value="C:mRNA capping enzyme complex"/>
    <property type="evidence" value="ECO:0007669"/>
    <property type="project" value="InterPro"/>
</dbReference>
<proteinExistence type="predicted"/>
<keyword evidence="2" id="KW-1185">Reference proteome</keyword>